<feature type="chain" id="PRO_5028451693" description="Outer membrane channel protein" evidence="1">
    <location>
        <begin position="39"/>
        <end position="445"/>
    </location>
</feature>
<keyword evidence="1" id="KW-0732">Signal</keyword>
<keyword evidence="3" id="KW-1185">Reference proteome</keyword>
<reference evidence="3" key="1">
    <citation type="submission" date="2020-06" db="EMBL/GenBank/DDBJ databases">
        <title>Draft genomic sequecing of Geomonas sp. Red745.</title>
        <authorList>
            <person name="Itoh H."/>
            <person name="Xu Z.X."/>
            <person name="Ushijima N."/>
            <person name="Masuda Y."/>
            <person name="Shiratori Y."/>
            <person name="Senoo K."/>
        </authorList>
    </citation>
    <scope>NUCLEOTIDE SEQUENCE [LARGE SCALE GENOMIC DNA]</scope>
    <source>
        <strain evidence="3">Red745</strain>
    </source>
</reference>
<gene>
    <name evidence="2" type="ORF">GMLC_24300</name>
</gene>
<evidence type="ECO:0000256" key="1">
    <source>
        <dbReference type="SAM" id="SignalP"/>
    </source>
</evidence>
<proteinExistence type="predicted"/>
<evidence type="ECO:0000313" key="2">
    <source>
        <dbReference type="EMBL" id="GFO68851.1"/>
    </source>
</evidence>
<dbReference type="AlphaFoldDB" id="A0A6V8N8L7"/>
<accession>A0A6V8N8L7</accession>
<sequence length="445" mass="48912">MKSHDSWSPPPAGFPTLFRLVGGVTAACALLVAAPALAETTLVSATSTTLFRIGHGDFQDSKNIDTAYEYLRLSVSRSFKDGDSLSLLAGGWLRGDLADKSANDRFTDADLQYGYLSYQRGRNNQVLNAGRQLVTEGVATERMDGLYLRSDLPAGFGAALFLGSPVVTEPNFKADNLVFGGRFTHTQANYYTLGVSALKSYQDSTRYREEEGIDLWLHPVRGVDVTGRSSYNSITEGWMEHSYRASYTPLTQLRLFANLDSINYRDYFFRVTTSALSFTNRLIDPNEKMLALGGGASFAPTDSLTVSADYRHYDYDIAGAADYYGGKLGFANPKYLSCGVAVHRMDGAADRLRYLEYRAYAAKSIGKADLALDLIDVRYDSTLATNQVKDAFTASAAVTYRWSDQLSFGGDLDYSHNPDFDNEVRGLLKLSYAFEAKRAAEGGAK</sequence>
<dbReference type="RefSeq" id="WP_183361397.1">
    <property type="nucleotide sequence ID" value="NZ_BLXZ01000004.1"/>
</dbReference>
<protein>
    <recommendedName>
        <fullName evidence="4">Outer membrane channel protein</fullName>
    </recommendedName>
</protein>
<dbReference type="EMBL" id="BLXZ01000004">
    <property type="protein sequence ID" value="GFO68851.1"/>
    <property type="molecule type" value="Genomic_DNA"/>
</dbReference>
<feature type="signal peptide" evidence="1">
    <location>
        <begin position="1"/>
        <end position="38"/>
    </location>
</feature>
<name>A0A6V8N8L7_9BACT</name>
<comment type="caution">
    <text evidence="2">The sequence shown here is derived from an EMBL/GenBank/DDBJ whole genome shotgun (WGS) entry which is preliminary data.</text>
</comment>
<evidence type="ECO:0000313" key="3">
    <source>
        <dbReference type="Proteomes" id="UP000587586"/>
    </source>
</evidence>
<evidence type="ECO:0008006" key="4">
    <source>
        <dbReference type="Google" id="ProtNLM"/>
    </source>
</evidence>
<dbReference type="Proteomes" id="UP000587586">
    <property type="component" value="Unassembled WGS sequence"/>
</dbReference>
<organism evidence="2 3">
    <name type="scientific">Geomonas limicola</name>
    <dbReference type="NCBI Taxonomy" id="2740186"/>
    <lineage>
        <taxon>Bacteria</taxon>
        <taxon>Pseudomonadati</taxon>
        <taxon>Thermodesulfobacteriota</taxon>
        <taxon>Desulfuromonadia</taxon>
        <taxon>Geobacterales</taxon>
        <taxon>Geobacteraceae</taxon>
        <taxon>Geomonas</taxon>
    </lineage>
</organism>